<gene>
    <name evidence="1" type="ORF">ACEZDJ_38865</name>
</gene>
<comment type="caution">
    <text evidence="1">The sequence shown here is derived from an EMBL/GenBank/DDBJ whole genome shotgun (WGS) entry which is preliminary data.</text>
</comment>
<evidence type="ECO:0000313" key="1">
    <source>
        <dbReference type="EMBL" id="MFC1407262.1"/>
    </source>
</evidence>
<dbReference type="SUPFAM" id="SSF51556">
    <property type="entry name" value="Metallo-dependent hydrolases"/>
    <property type="match status" value="1"/>
</dbReference>
<dbReference type="PROSITE" id="PS51365">
    <property type="entry name" value="RENAL_DIPEPTIDASE_2"/>
    <property type="match status" value="1"/>
</dbReference>
<protein>
    <submittedName>
        <fullName evidence="1">Dipeptidase</fullName>
    </submittedName>
</protein>
<dbReference type="Pfam" id="PF01244">
    <property type="entry name" value="Peptidase_M19"/>
    <property type="match status" value="1"/>
</dbReference>
<dbReference type="Proteomes" id="UP001592528">
    <property type="component" value="Unassembled WGS sequence"/>
</dbReference>
<accession>A0ABV6V0L4</accession>
<dbReference type="PANTHER" id="PTHR10443:SF12">
    <property type="entry name" value="DIPEPTIDASE"/>
    <property type="match status" value="1"/>
</dbReference>
<dbReference type="EMBL" id="JBHEZZ010000041">
    <property type="protein sequence ID" value="MFC1407262.1"/>
    <property type="molecule type" value="Genomic_DNA"/>
</dbReference>
<dbReference type="InterPro" id="IPR032466">
    <property type="entry name" value="Metal_Hydrolase"/>
</dbReference>
<keyword evidence="2" id="KW-1185">Reference proteome</keyword>
<dbReference type="Gene3D" id="3.20.20.140">
    <property type="entry name" value="Metal-dependent hydrolases"/>
    <property type="match status" value="1"/>
</dbReference>
<organism evidence="1 2">
    <name type="scientific">Streptacidiphilus cavernicola</name>
    <dbReference type="NCBI Taxonomy" id="3342716"/>
    <lineage>
        <taxon>Bacteria</taxon>
        <taxon>Bacillati</taxon>
        <taxon>Actinomycetota</taxon>
        <taxon>Actinomycetes</taxon>
        <taxon>Kitasatosporales</taxon>
        <taxon>Streptomycetaceae</taxon>
        <taxon>Streptacidiphilus</taxon>
    </lineage>
</organism>
<sequence length="336" mass="36001">MTSAAELHRQSIVIDGAAPLAANAQGVLDYMAGGFTAISATVSDNLDGALGTLRNIGLAHKIIRAASEMITVIRTAADIEAAKAAGKMGIILHFQGGDPIENRLDYIDAYKSMGVGMIQLTYNVKNRIGDGCDERTDAGLSRFGLDVVKRLNEARIVVDCSHTGHRTTMDIIEASERPTVFSHAGCKAVHGSPRNILDDQIKAVAQSGGLVGANAFPAFVSGDAEPSLEQLIGHIKYVADLVGVDHIALGLDYSEGQHPYSNLEQARAIYDKFVETGEWLPGTYPPPPYHYPKGIETPASAVNLTEGLLNAGFSTEEVQKIIGGNWMRVFREVWGE</sequence>
<name>A0ABV6V0L4_9ACTN</name>
<dbReference type="PANTHER" id="PTHR10443">
    <property type="entry name" value="MICROSOMAL DIPEPTIDASE"/>
    <property type="match status" value="1"/>
</dbReference>
<evidence type="ECO:0000313" key="2">
    <source>
        <dbReference type="Proteomes" id="UP001592528"/>
    </source>
</evidence>
<proteinExistence type="predicted"/>
<dbReference type="RefSeq" id="WP_030266053.1">
    <property type="nucleotide sequence ID" value="NZ_JBHEZZ010000041.1"/>
</dbReference>
<dbReference type="InterPro" id="IPR008257">
    <property type="entry name" value="Pept_M19"/>
</dbReference>
<reference evidence="1 2" key="1">
    <citation type="submission" date="2024-09" db="EMBL/GenBank/DDBJ databases">
        <authorList>
            <person name="Lee S.D."/>
        </authorList>
    </citation>
    <scope>NUCLEOTIDE SEQUENCE [LARGE SCALE GENOMIC DNA]</scope>
    <source>
        <strain evidence="1 2">N1-5</strain>
    </source>
</reference>